<dbReference type="PANTHER" id="PTHR15422">
    <property type="entry name" value="OS05G0565100 PROTEIN"/>
    <property type="match status" value="1"/>
</dbReference>
<keyword evidence="3" id="KW-0813">Transport</keyword>
<evidence type="ECO:0000256" key="11">
    <source>
        <dbReference type="ARBA" id="ARBA00024225"/>
    </source>
</evidence>
<organism evidence="14 15">
    <name type="scientific">Manduca sexta</name>
    <name type="common">Tobacco hawkmoth</name>
    <name type="synonym">Tobacco hornworm</name>
    <dbReference type="NCBI Taxonomy" id="7130"/>
    <lineage>
        <taxon>Eukaryota</taxon>
        <taxon>Metazoa</taxon>
        <taxon>Ecdysozoa</taxon>
        <taxon>Arthropoda</taxon>
        <taxon>Hexapoda</taxon>
        <taxon>Insecta</taxon>
        <taxon>Pterygota</taxon>
        <taxon>Neoptera</taxon>
        <taxon>Endopterygota</taxon>
        <taxon>Lepidoptera</taxon>
        <taxon>Glossata</taxon>
        <taxon>Ditrysia</taxon>
        <taxon>Bombycoidea</taxon>
        <taxon>Sphingidae</taxon>
        <taxon>Sphinginae</taxon>
        <taxon>Sphingini</taxon>
        <taxon>Manduca</taxon>
    </lineage>
</organism>
<reference evidence="14" key="2">
    <citation type="submission" date="2020-12" db="EMBL/GenBank/DDBJ databases">
        <authorList>
            <person name="Kanost M."/>
        </authorList>
    </citation>
    <scope>NUCLEOTIDE SEQUENCE</scope>
</reference>
<reference evidence="14" key="1">
    <citation type="journal article" date="2016" name="Insect Biochem. Mol. Biol.">
        <title>Multifaceted biological insights from a draft genome sequence of the tobacco hornworm moth, Manduca sexta.</title>
        <authorList>
            <person name="Kanost M.R."/>
            <person name="Arrese E.L."/>
            <person name="Cao X."/>
            <person name="Chen Y.R."/>
            <person name="Chellapilla S."/>
            <person name="Goldsmith M.R."/>
            <person name="Grosse-Wilde E."/>
            <person name="Heckel D.G."/>
            <person name="Herndon N."/>
            <person name="Jiang H."/>
            <person name="Papanicolaou A."/>
            <person name="Qu J."/>
            <person name="Soulages J.L."/>
            <person name="Vogel H."/>
            <person name="Walters J."/>
            <person name="Waterhouse R.M."/>
            <person name="Ahn S.J."/>
            <person name="Almeida F.C."/>
            <person name="An C."/>
            <person name="Aqrawi P."/>
            <person name="Bretschneider A."/>
            <person name="Bryant W.B."/>
            <person name="Bucks S."/>
            <person name="Chao H."/>
            <person name="Chevignon G."/>
            <person name="Christen J.M."/>
            <person name="Clarke D.F."/>
            <person name="Dittmer N.T."/>
            <person name="Ferguson L.C.F."/>
            <person name="Garavelou S."/>
            <person name="Gordon K.H.J."/>
            <person name="Gunaratna R.T."/>
            <person name="Han Y."/>
            <person name="Hauser F."/>
            <person name="He Y."/>
            <person name="Heidel-Fischer H."/>
            <person name="Hirsh A."/>
            <person name="Hu Y."/>
            <person name="Jiang H."/>
            <person name="Kalra D."/>
            <person name="Klinner C."/>
            <person name="Konig C."/>
            <person name="Kovar C."/>
            <person name="Kroll A.R."/>
            <person name="Kuwar S.S."/>
            <person name="Lee S.L."/>
            <person name="Lehman R."/>
            <person name="Li K."/>
            <person name="Li Z."/>
            <person name="Liang H."/>
            <person name="Lovelace S."/>
            <person name="Lu Z."/>
            <person name="Mansfield J.H."/>
            <person name="McCulloch K.J."/>
            <person name="Mathew T."/>
            <person name="Morton B."/>
            <person name="Muzny D.M."/>
            <person name="Neunemann D."/>
            <person name="Ongeri F."/>
            <person name="Pauchet Y."/>
            <person name="Pu L.L."/>
            <person name="Pyrousis I."/>
            <person name="Rao X.J."/>
            <person name="Redding A."/>
            <person name="Roesel C."/>
            <person name="Sanchez-Gracia A."/>
            <person name="Schaack S."/>
            <person name="Shukla A."/>
            <person name="Tetreau G."/>
            <person name="Wang Y."/>
            <person name="Xiong G.H."/>
            <person name="Traut W."/>
            <person name="Walsh T.K."/>
            <person name="Worley K.C."/>
            <person name="Wu D."/>
            <person name="Wu W."/>
            <person name="Wu Y.Q."/>
            <person name="Zhang X."/>
            <person name="Zou Z."/>
            <person name="Zucker H."/>
            <person name="Briscoe A.D."/>
            <person name="Burmester T."/>
            <person name="Clem R.J."/>
            <person name="Feyereisen R."/>
            <person name="Grimmelikhuijzen C.J.P."/>
            <person name="Hamodrakas S.J."/>
            <person name="Hansson B.S."/>
            <person name="Huguet E."/>
            <person name="Jermiin L.S."/>
            <person name="Lan Q."/>
            <person name="Lehman H.K."/>
            <person name="Lorenzen M."/>
            <person name="Merzendorfer H."/>
            <person name="Michalopoulos I."/>
            <person name="Morton D.B."/>
            <person name="Muthukrishnan S."/>
            <person name="Oakeshott J.G."/>
            <person name="Palmer W."/>
            <person name="Park Y."/>
            <person name="Passarelli A.L."/>
            <person name="Rozas J."/>
            <person name="Schwartz L.M."/>
            <person name="Smith W."/>
            <person name="Southgate A."/>
            <person name="Vilcinskas A."/>
            <person name="Vogt R."/>
            <person name="Wang P."/>
            <person name="Werren J."/>
            <person name="Yu X.Q."/>
            <person name="Zhou J.J."/>
            <person name="Brown S.J."/>
            <person name="Scherer S.E."/>
            <person name="Richards S."/>
            <person name="Blissard G.W."/>
        </authorList>
    </citation>
    <scope>NUCLEOTIDE SEQUENCE</scope>
</reference>
<gene>
    <name evidence="14" type="ORF">O3G_MSEX007406</name>
</gene>
<keyword evidence="15" id="KW-1185">Reference proteome</keyword>
<evidence type="ECO:0000256" key="8">
    <source>
        <dbReference type="ARBA" id="ARBA00022989"/>
    </source>
</evidence>
<protein>
    <recommendedName>
        <fullName evidence="11">ascorbate ferrireductase (transmembrane)</fullName>
        <ecNumber evidence="11">7.2.1.3</ecNumber>
    </recommendedName>
</protein>
<dbReference type="AlphaFoldDB" id="A0A921Z6A2"/>
<evidence type="ECO:0000313" key="14">
    <source>
        <dbReference type="EMBL" id="KAG6452024.1"/>
    </source>
</evidence>
<sequence>MTQSNVESTSRTQEFQSLNTSILVKTVWLSINLITNILICLTVFVCIVYACSSTTIDAYHLHIILCVLGYQFFMCQGIMVLSKYNSWSLFLKRIDRRRIHFILQTIAVVLVTVGSCLIIREKNEHFNTIHGSVGLCALITSLTSLANGILVTYANRLSRLNVFWIKFIHYVTGVCSIFLSAFSLCAAFRIEHFSMWTGNIGVDSILIFITCLFTVFVSINFWIFTGNIICKLCWSVLHPNL</sequence>
<evidence type="ECO:0000256" key="6">
    <source>
        <dbReference type="ARBA" id="ARBA00022723"/>
    </source>
</evidence>
<dbReference type="PANTHER" id="PTHR15422:SF43">
    <property type="entry name" value="ASCORBATE FERRIREDUCTASE (TRANSMEMBRANE)"/>
    <property type="match status" value="1"/>
</dbReference>
<keyword evidence="6" id="KW-0479">Metal-binding</keyword>
<keyword evidence="4" id="KW-0349">Heme</keyword>
<dbReference type="EMBL" id="JH668416">
    <property type="protein sequence ID" value="KAG6452024.1"/>
    <property type="molecule type" value="Genomic_DNA"/>
</dbReference>
<dbReference type="GO" id="GO:0016020">
    <property type="term" value="C:membrane"/>
    <property type="evidence" value="ECO:0007669"/>
    <property type="project" value="UniProtKB-SubCell"/>
</dbReference>
<keyword evidence="5 12" id="KW-0812">Transmembrane</keyword>
<name>A0A921Z6A2_MANSE</name>
<keyword evidence="9" id="KW-0408">Iron</keyword>
<comment type="caution">
    <text evidence="14">The sequence shown here is derived from an EMBL/GenBank/DDBJ whole genome shotgun (WGS) entry which is preliminary data.</text>
</comment>
<comment type="subcellular location">
    <subcellularLocation>
        <location evidence="2">Membrane</location>
        <topology evidence="2">Multi-pass membrane protein</topology>
    </subcellularLocation>
</comment>
<feature type="transmembrane region" description="Helical" evidence="12">
    <location>
        <begin position="200"/>
        <end position="223"/>
    </location>
</feature>
<evidence type="ECO:0000256" key="9">
    <source>
        <dbReference type="ARBA" id="ARBA00023004"/>
    </source>
</evidence>
<dbReference type="GO" id="GO:0140571">
    <property type="term" value="F:transmembrane ascorbate ferrireductase activity"/>
    <property type="evidence" value="ECO:0007669"/>
    <property type="project" value="UniProtKB-EC"/>
</dbReference>
<feature type="domain" description="Cytochrome b561" evidence="13">
    <location>
        <begin position="30"/>
        <end position="226"/>
    </location>
</feature>
<keyword evidence="7" id="KW-0249">Electron transport</keyword>
<evidence type="ECO:0000256" key="4">
    <source>
        <dbReference type="ARBA" id="ARBA00022617"/>
    </source>
</evidence>
<dbReference type="PROSITE" id="PS50939">
    <property type="entry name" value="CYTOCHROME_B561"/>
    <property type="match status" value="1"/>
</dbReference>
<evidence type="ECO:0000259" key="13">
    <source>
        <dbReference type="PROSITE" id="PS50939"/>
    </source>
</evidence>
<dbReference type="GO" id="GO:0046872">
    <property type="term" value="F:metal ion binding"/>
    <property type="evidence" value="ECO:0007669"/>
    <property type="project" value="UniProtKB-KW"/>
</dbReference>
<feature type="transmembrane region" description="Helical" evidence="12">
    <location>
        <begin position="131"/>
        <end position="155"/>
    </location>
</feature>
<feature type="transmembrane region" description="Helical" evidence="12">
    <location>
        <begin position="27"/>
        <end position="51"/>
    </location>
</feature>
<dbReference type="GO" id="GO:0140575">
    <property type="term" value="F:transmembrane monodehydroascorbate reductase activity"/>
    <property type="evidence" value="ECO:0007669"/>
    <property type="project" value="InterPro"/>
</dbReference>
<evidence type="ECO:0000256" key="7">
    <source>
        <dbReference type="ARBA" id="ARBA00022982"/>
    </source>
</evidence>
<dbReference type="InterPro" id="IPR006593">
    <property type="entry name" value="Cyt_b561/ferric_Rdtase_TM"/>
</dbReference>
<keyword evidence="8 12" id="KW-1133">Transmembrane helix</keyword>
<evidence type="ECO:0000256" key="10">
    <source>
        <dbReference type="ARBA" id="ARBA00023136"/>
    </source>
</evidence>
<feature type="transmembrane region" description="Helical" evidence="12">
    <location>
        <begin position="167"/>
        <end position="188"/>
    </location>
</feature>
<keyword evidence="10 12" id="KW-0472">Membrane</keyword>
<evidence type="ECO:0000256" key="2">
    <source>
        <dbReference type="ARBA" id="ARBA00004141"/>
    </source>
</evidence>
<dbReference type="Proteomes" id="UP000791440">
    <property type="component" value="Unassembled WGS sequence"/>
</dbReference>
<feature type="transmembrane region" description="Helical" evidence="12">
    <location>
        <begin position="63"/>
        <end position="81"/>
    </location>
</feature>
<evidence type="ECO:0000256" key="3">
    <source>
        <dbReference type="ARBA" id="ARBA00022448"/>
    </source>
</evidence>
<accession>A0A921Z6A2</accession>
<evidence type="ECO:0000256" key="1">
    <source>
        <dbReference type="ARBA" id="ARBA00001970"/>
    </source>
</evidence>
<dbReference type="InterPro" id="IPR045150">
    <property type="entry name" value="CYB561D1/2"/>
</dbReference>
<evidence type="ECO:0000256" key="5">
    <source>
        <dbReference type="ARBA" id="ARBA00022692"/>
    </source>
</evidence>
<proteinExistence type="predicted"/>
<dbReference type="SMART" id="SM00665">
    <property type="entry name" value="B561"/>
    <property type="match status" value="1"/>
</dbReference>
<evidence type="ECO:0000256" key="12">
    <source>
        <dbReference type="SAM" id="Phobius"/>
    </source>
</evidence>
<feature type="transmembrane region" description="Helical" evidence="12">
    <location>
        <begin position="101"/>
        <end position="119"/>
    </location>
</feature>
<dbReference type="Pfam" id="PF03188">
    <property type="entry name" value="Cytochrom_B561"/>
    <property type="match status" value="1"/>
</dbReference>
<dbReference type="EC" id="7.2.1.3" evidence="11"/>
<evidence type="ECO:0000313" key="15">
    <source>
        <dbReference type="Proteomes" id="UP000791440"/>
    </source>
</evidence>
<comment type="cofactor">
    <cofactor evidence="1">
        <name>heme b</name>
        <dbReference type="ChEBI" id="CHEBI:60344"/>
    </cofactor>
</comment>